<comment type="caution">
    <text evidence="2">The sequence shown here is derived from an EMBL/GenBank/DDBJ whole genome shotgun (WGS) entry which is preliminary data.</text>
</comment>
<evidence type="ECO:0000313" key="3">
    <source>
        <dbReference type="Proteomes" id="UP000784294"/>
    </source>
</evidence>
<dbReference type="AlphaFoldDB" id="A0A3S5CSE5"/>
<feature type="region of interest" description="Disordered" evidence="1">
    <location>
        <begin position="203"/>
        <end position="222"/>
    </location>
</feature>
<keyword evidence="3" id="KW-1185">Reference proteome</keyword>
<name>A0A3S5CSE5_9PLAT</name>
<proteinExistence type="predicted"/>
<reference evidence="2" key="1">
    <citation type="submission" date="2018-11" db="EMBL/GenBank/DDBJ databases">
        <authorList>
            <consortium name="Pathogen Informatics"/>
        </authorList>
    </citation>
    <scope>NUCLEOTIDE SEQUENCE</scope>
</reference>
<evidence type="ECO:0000256" key="1">
    <source>
        <dbReference type="SAM" id="MobiDB-lite"/>
    </source>
</evidence>
<feature type="region of interest" description="Disordered" evidence="1">
    <location>
        <begin position="239"/>
        <end position="270"/>
    </location>
</feature>
<dbReference type="Proteomes" id="UP000784294">
    <property type="component" value="Unassembled WGS sequence"/>
</dbReference>
<organism evidence="2 3">
    <name type="scientific">Protopolystoma xenopodis</name>
    <dbReference type="NCBI Taxonomy" id="117903"/>
    <lineage>
        <taxon>Eukaryota</taxon>
        <taxon>Metazoa</taxon>
        <taxon>Spiralia</taxon>
        <taxon>Lophotrochozoa</taxon>
        <taxon>Platyhelminthes</taxon>
        <taxon>Monogenea</taxon>
        <taxon>Polyopisthocotylea</taxon>
        <taxon>Polystomatidea</taxon>
        <taxon>Polystomatidae</taxon>
        <taxon>Protopolystoma</taxon>
    </lineage>
</organism>
<sequence>MGTWTASPPVAAATSNSAGVQLTAATVEGVRVKPRVSTVAPASGPTASGPKTPPASGQHTYVAYDVSQLDSVGQQTLNDSQVAVAVAYAYTVLPCHLGEAVSQANQDEPVHRPESRGCPTSCPPDGRQADKRSRPPLSRPSRSCEHLGSRRAVPMAPVSLPPFCRSHRSRSLEANPLALVNMPVEFAGHVSNETDVQKQTDIKASVGQEADQGRPSNRGKRSSNGYCFITALLADGEEVNKPTSNPGHGISLDNGAIGIGVDNNEAPPED</sequence>
<accession>A0A3S5CSE5</accession>
<feature type="non-terminal residue" evidence="2">
    <location>
        <position position="270"/>
    </location>
</feature>
<feature type="region of interest" description="Disordered" evidence="1">
    <location>
        <begin position="104"/>
        <end position="150"/>
    </location>
</feature>
<protein>
    <submittedName>
        <fullName evidence="2">Uncharacterized protein</fullName>
    </submittedName>
</protein>
<evidence type="ECO:0000313" key="2">
    <source>
        <dbReference type="EMBL" id="VEL44258.1"/>
    </source>
</evidence>
<feature type="region of interest" description="Disordered" evidence="1">
    <location>
        <begin position="36"/>
        <end position="56"/>
    </location>
</feature>
<gene>
    <name evidence="2" type="ORF">PXEA_LOCUS37698</name>
</gene>
<dbReference type="EMBL" id="CAAALY010292929">
    <property type="protein sequence ID" value="VEL44258.1"/>
    <property type="molecule type" value="Genomic_DNA"/>
</dbReference>